<feature type="transmembrane region" description="Helical" evidence="2">
    <location>
        <begin position="151"/>
        <end position="173"/>
    </location>
</feature>
<protein>
    <recommendedName>
        <fullName evidence="3">t-SNARE coiled-coil homology domain-containing protein</fullName>
    </recommendedName>
</protein>
<keyword evidence="2" id="KW-0812">Transmembrane</keyword>
<organism evidence="4 5">
    <name type="scientific">Ustilago bromivora</name>
    <dbReference type="NCBI Taxonomy" id="307758"/>
    <lineage>
        <taxon>Eukaryota</taxon>
        <taxon>Fungi</taxon>
        <taxon>Dikarya</taxon>
        <taxon>Basidiomycota</taxon>
        <taxon>Ustilaginomycotina</taxon>
        <taxon>Ustilaginomycetes</taxon>
        <taxon>Ustilaginales</taxon>
        <taxon>Ustilaginaceae</taxon>
        <taxon>Ustilago</taxon>
    </lineage>
</organism>
<dbReference type="AlphaFoldDB" id="A0A8H8QQR2"/>
<dbReference type="InterPro" id="IPR000727">
    <property type="entry name" value="T_SNARE_dom"/>
</dbReference>
<comment type="caution">
    <text evidence="4">The sequence shown here is derived from an EMBL/GenBank/DDBJ whole genome shotgun (WGS) entry which is preliminary data.</text>
</comment>
<evidence type="ECO:0000313" key="4">
    <source>
        <dbReference type="EMBL" id="SYW80591.1"/>
    </source>
</evidence>
<evidence type="ECO:0000256" key="1">
    <source>
        <dbReference type="SAM" id="MobiDB-lite"/>
    </source>
</evidence>
<dbReference type="SUPFAM" id="SSF58038">
    <property type="entry name" value="SNARE fusion complex"/>
    <property type="match status" value="1"/>
</dbReference>
<accession>A0A8H8QQR2</accession>
<feature type="compositionally biased region" description="Polar residues" evidence="1">
    <location>
        <begin position="24"/>
        <end position="37"/>
    </location>
</feature>
<dbReference type="PROSITE" id="PS50192">
    <property type="entry name" value="T_SNARE"/>
    <property type="match status" value="1"/>
</dbReference>
<dbReference type="Proteomes" id="UP000658997">
    <property type="component" value="Unassembled WGS sequence"/>
</dbReference>
<sequence>MSNLGPLAPDNNPFADDQDETDTHTTPGASNDTTNRAKGTIVEDATARGLAGLQQQHWDDQDQHLDALSASLNRQHEMSLQMNEELDLHQELLEEFDGDSNRTGLRLGGASNQMDRLRNSLKDHGESPTSATLEFSGKHHADNESLAFFQMYAGTMWILGTLIIALILLIAFFK</sequence>
<gene>
    <name evidence="4" type="ORF">UBRO2_03859</name>
</gene>
<keyword evidence="2" id="KW-0472">Membrane</keyword>
<evidence type="ECO:0000313" key="5">
    <source>
        <dbReference type="Proteomes" id="UP000658997"/>
    </source>
</evidence>
<dbReference type="CDD" id="cd15859">
    <property type="entry name" value="SNARE_SYN8"/>
    <property type="match status" value="1"/>
</dbReference>
<proteinExistence type="predicted"/>
<dbReference type="SMART" id="SM00397">
    <property type="entry name" value="t_SNARE"/>
    <property type="match status" value="1"/>
</dbReference>
<keyword evidence="5" id="KW-1185">Reference proteome</keyword>
<evidence type="ECO:0000259" key="3">
    <source>
        <dbReference type="PROSITE" id="PS50192"/>
    </source>
</evidence>
<evidence type="ECO:0000256" key="2">
    <source>
        <dbReference type="SAM" id="Phobius"/>
    </source>
</evidence>
<feature type="domain" description="T-SNARE coiled-coil homology" evidence="3">
    <location>
        <begin position="55"/>
        <end position="117"/>
    </location>
</feature>
<feature type="region of interest" description="Disordered" evidence="1">
    <location>
        <begin position="1"/>
        <end position="38"/>
    </location>
</feature>
<keyword evidence="2" id="KW-1133">Transmembrane helix</keyword>
<dbReference type="EMBL" id="ULHB01000079">
    <property type="protein sequence ID" value="SYW80591.1"/>
    <property type="molecule type" value="Genomic_DNA"/>
</dbReference>
<name>A0A8H8QQR2_9BASI</name>
<reference evidence="4" key="1">
    <citation type="submission" date="2018-08" db="EMBL/GenBank/DDBJ databases">
        <authorList>
            <person name="Guldener U."/>
        </authorList>
    </citation>
    <scope>NUCLEOTIDE SEQUENCE</scope>
    <source>
        <strain evidence="4">UB2</strain>
    </source>
</reference>
<dbReference type="Gene3D" id="1.20.5.110">
    <property type="match status" value="1"/>
</dbReference>